<keyword evidence="1" id="KW-0472">Membrane</keyword>
<sequence length="55" mass="6122">MLKWLKSADSDDITMIVSGFVAMLAFCTFVLVWFIEAPAPDCGRNCSTEFSSVNR</sequence>
<protein>
    <submittedName>
        <fullName evidence="2">Uncharacterized protein</fullName>
    </submittedName>
</protein>
<keyword evidence="1" id="KW-1133">Transmembrane helix</keyword>
<proteinExistence type="predicted"/>
<dbReference type="EMBL" id="LT629750">
    <property type="protein sequence ID" value="SDS68594.1"/>
    <property type="molecule type" value="Genomic_DNA"/>
</dbReference>
<evidence type="ECO:0000313" key="2">
    <source>
        <dbReference type="EMBL" id="SDS68594.1"/>
    </source>
</evidence>
<feature type="transmembrane region" description="Helical" evidence="1">
    <location>
        <begin position="12"/>
        <end position="35"/>
    </location>
</feature>
<keyword evidence="1" id="KW-0812">Transmembrane</keyword>
<reference evidence="3" key="1">
    <citation type="submission" date="2016-10" db="EMBL/GenBank/DDBJ databases">
        <authorList>
            <person name="Varghese N."/>
            <person name="Submissions S."/>
        </authorList>
    </citation>
    <scope>NUCLEOTIDE SEQUENCE [LARGE SCALE GENOMIC DNA]</scope>
    <source>
        <strain evidence="3">GAS369</strain>
    </source>
</reference>
<dbReference type="Proteomes" id="UP000243904">
    <property type="component" value="Chromosome I"/>
</dbReference>
<dbReference type="AlphaFoldDB" id="A0A1H1U814"/>
<gene>
    <name evidence="2" type="ORF">SAMN05444158_2850</name>
</gene>
<organism evidence="2 3">
    <name type="scientific">Bradyrhizobium canariense</name>
    <dbReference type="NCBI Taxonomy" id="255045"/>
    <lineage>
        <taxon>Bacteria</taxon>
        <taxon>Pseudomonadati</taxon>
        <taxon>Pseudomonadota</taxon>
        <taxon>Alphaproteobacteria</taxon>
        <taxon>Hyphomicrobiales</taxon>
        <taxon>Nitrobacteraceae</taxon>
        <taxon>Bradyrhizobium</taxon>
    </lineage>
</organism>
<evidence type="ECO:0000313" key="3">
    <source>
        <dbReference type="Proteomes" id="UP000243904"/>
    </source>
</evidence>
<evidence type="ECO:0000256" key="1">
    <source>
        <dbReference type="SAM" id="Phobius"/>
    </source>
</evidence>
<accession>A0A1H1U814</accession>
<dbReference type="RefSeq" id="WP_167558720.1">
    <property type="nucleotide sequence ID" value="NZ_LT629750.1"/>
</dbReference>
<keyword evidence="3" id="KW-1185">Reference proteome</keyword>
<name>A0A1H1U814_9BRAD</name>